<dbReference type="Proteomes" id="UP000228680">
    <property type="component" value="Unassembled WGS sequence"/>
</dbReference>
<comment type="caution">
    <text evidence="1">The sequence shown here is derived from an EMBL/GenBank/DDBJ whole genome shotgun (WGS) entry which is preliminary data.</text>
</comment>
<dbReference type="OrthoDB" id="9781481at2"/>
<reference evidence="1 2" key="1">
    <citation type="submission" date="2017-10" db="EMBL/GenBank/DDBJ databases">
        <title>Draft genome of Chryseomicrobium casticus sp. nov.</title>
        <authorList>
            <person name="Chakraborty R."/>
            <person name="Saha T."/>
        </authorList>
    </citation>
    <scope>NUCLEOTIDE SEQUENCE [LARGE SCALE GENOMIC DNA]</scope>
    <source>
        <strain evidence="1 2">ET03</strain>
    </source>
</reference>
<evidence type="ECO:0000313" key="2">
    <source>
        <dbReference type="Proteomes" id="UP000228680"/>
    </source>
</evidence>
<proteinExistence type="predicted"/>
<keyword evidence="2" id="KW-1185">Reference proteome</keyword>
<sequence length="89" mass="10423">MNGEDFKVWLETSRMLSPSSVKHYYGAIETLRNELPSWGLESKDLFAMTDDSYIDEILDNSSFQEKNKRGHNMYSAALNHLREYIRTTK</sequence>
<organism evidence="1 2">
    <name type="scientific">Chryseomicrobium excrementi</name>
    <dbReference type="NCBI Taxonomy" id="2041346"/>
    <lineage>
        <taxon>Bacteria</taxon>
        <taxon>Bacillati</taxon>
        <taxon>Bacillota</taxon>
        <taxon>Bacilli</taxon>
        <taxon>Bacillales</taxon>
        <taxon>Caryophanaceae</taxon>
        <taxon>Chryseomicrobium</taxon>
    </lineage>
</organism>
<gene>
    <name evidence="1" type="ORF">CQS04_09765</name>
</gene>
<evidence type="ECO:0008006" key="3">
    <source>
        <dbReference type="Google" id="ProtNLM"/>
    </source>
</evidence>
<dbReference type="EMBL" id="PCGR01000003">
    <property type="protein sequence ID" value="PJK16189.1"/>
    <property type="molecule type" value="Genomic_DNA"/>
</dbReference>
<protein>
    <recommendedName>
        <fullName evidence="3">Core-binding (CB) domain-containing protein</fullName>
    </recommendedName>
</protein>
<evidence type="ECO:0000313" key="1">
    <source>
        <dbReference type="EMBL" id="PJK16189.1"/>
    </source>
</evidence>
<dbReference type="AlphaFoldDB" id="A0A2M9EYA7"/>
<dbReference type="RefSeq" id="WP_100353966.1">
    <property type="nucleotide sequence ID" value="NZ_PCGR01000003.1"/>
</dbReference>
<accession>A0A2M9EYA7</accession>
<name>A0A2M9EYA7_9BACL</name>